<reference evidence="1" key="1">
    <citation type="submission" date="2014-09" db="EMBL/GenBank/DDBJ databases">
        <authorList>
            <person name="Magalhaes I.L.F."/>
            <person name="Oliveira U."/>
            <person name="Santos F.R."/>
            <person name="Vidigal T.H.D.A."/>
            <person name="Brescovit A.D."/>
            <person name="Santos A.J."/>
        </authorList>
    </citation>
    <scope>NUCLEOTIDE SEQUENCE</scope>
    <source>
        <tissue evidence="1">Shoot tissue taken approximately 20 cm above the soil surface</tissue>
    </source>
</reference>
<name>A0A0A8YQM9_ARUDO</name>
<protein>
    <submittedName>
        <fullName evidence="1">Uncharacterized protein</fullName>
    </submittedName>
</protein>
<reference evidence="1" key="2">
    <citation type="journal article" date="2015" name="Data Brief">
        <title>Shoot transcriptome of the giant reed, Arundo donax.</title>
        <authorList>
            <person name="Barrero R.A."/>
            <person name="Guerrero F.D."/>
            <person name="Moolhuijzen P."/>
            <person name="Goolsby J.A."/>
            <person name="Tidwell J."/>
            <person name="Bellgard S.E."/>
            <person name="Bellgard M.I."/>
        </authorList>
    </citation>
    <scope>NUCLEOTIDE SEQUENCE</scope>
    <source>
        <tissue evidence="1">Shoot tissue taken approximately 20 cm above the soil surface</tissue>
    </source>
</reference>
<dbReference type="EMBL" id="GBRH01269209">
    <property type="protein sequence ID" value="JAD28686.1"/>
    <property type="molecule type" value="Transcribed_RNA"/>
</dbReference>
<accession>A0A0A8YQM9</accession>
<proteinExistence type="predicted"/>
<sequence length="9" mass="1023">MFKPCLTSP</sequence>
<organism evidence="1">
    <name type="scientific">Arundo donax</name>
    <name type="common">Giant reed</name>
    <name type="synonym">Donax arundinaceus</name>
    <dbReference type="NCBI Taxonomy" id="35708"/>
    <lineage>
        <taxon>Eukaryota</taxon>
        <taxon>Viridiplantae</taxon>
        <taxon>Streptophyta</taxon>
        <taxon>Embryophyta</taxon>
        <taxon>Tracheophyta</taxon>
        <taxon>Spermatophyta</taxon>
        <taxon>Magnoliopsida</taxon>
        <taxon>Liliopsida</taxon>
        <taxon>Poales</taxon>
        <taxon>Poaceae</taxon>
        <taxon>PACMAD clade</taxon>
        <taxon>Arundinoideae</taxon>
        <taxon>Arundineae</taxon>
        <taxon>Arundo</taxon>
    </lineage>
</organism>
<evidence type="ECO:0000313" key="1">
    <source>
        <dbReference type="EMBL" id="JAD28686.1"/>
    </source>
</evidence>